<dbReference type="PANTHER" id="PTHR38787:SF3">
    <property type="entry name" value="REGULATORY P DOMAIN-CONTAINING PROTEIN"/>
    <property type="match status" value="1"/>
</dbReference>
<dbReference type="InParanoid" id="A0A259U451"/>
<evidence type="ECO:0000313" key="2">
    <source>
        <dbReference type="EMBL" id="OZC04702.1"/>
    </source>
</evidence>
<name>A0A259U451_9BACT</name>
<evidence type="ECO:0000256" key="1">
    <source>
        <dbReference type="SAM" id="SignalP"/>
    </source>
</evidence>
<dbReference type="InterPro" id="IPR011048">
    <property type="entry name" value="Haem_d1_sf"/>
</dbReference>
<evidence type="ECO:0000313" key="3">
    <source>
        <dbReference type="Proteomes" id="UP000216446"/>
    </source>
</evidence>
<dbReference type="InterPro" id="IPR027589">
    <property type="entry name" value="Choice_anch_B"/>
</dbReference>
<evidence type="ECO:0008006" key="4">
    <source>
        <dbReference type="Google" id="ProtNLM"/>
    </source>
</evidence>
<keyword evidence="3" id="KW-1185">Reference proteome</keyword>
<dbReference type="RefSeq" id="WP_143536867.1">
    <property type="nucleotide sequence ID" value="NZ_MQWB01000001.1"/>
</dbReference>
<proteinExistence type="predicted"/>
<dbReference type="SUPFAM" id="SSF51004">
    <property type="entry name" value="C-terminal (heme d1) domain of cytochrome cd1-nitrite reductase"/>
    <property type="match status" value="1"/>
</dbReference>
<feature type="chain" id="PRO_5012966467" description="Secretion system C-terminal sorting domain-containing protein" evidence="1">
    <location>
        <begin position="20"/>
        <end position="502"/>
    </location>
</feature>
<dbReference type="OrthoDB" id="9815940at2"/>
<dbReference type="Proteomes" id="UP000216446">
    <property type="component" value="Unassembled WGS sequence"/>
</dbReference>
<dbReference type="EMBL" id="MQWB01000001">
    <property type="protein sequence ID" value="OZC04702.1"/>
    <property type="molecule type" value="Genomic_DNA"/>
</dbReference>
<sequence>MLRLPFLALALTLASGAFAQGTCTDGSASFGGTSYSCNGVDVAAVIPVGTTSPFRSGALNDIWGWTDPQDDKEYALVGTRSGVVFVDVSTPASPRVLGKLQTSVPNGFAAWRDVKTYGNYAVVVAEVGGHGMQVFDLTRLRGLSEDSNRDLEEDALYVGIGNAHNIVVDEASGFAYAVGARNVPTCGGTGLHMIDIRQPLAPTYAGCFDEDGYTHDAQCVVYDGPDTDHTGKQICLASNEDTLTIVDVTDKSSPIQIARGFYPNPSYTHQGWFTEDKKYFIVNDELDNSDGGTRTFVFDVSDLDNPDFTFRYDSPLAVTDHNLYVRGNFVYQSNYEGGLRILDAASIASGTFAEAGHFDTYPQSNNATFNGQWSNYPYFASGTVIASDINNGLFVLRPEPRFFAVAEEPAPEAEAAYALSLPEPNPASERSTLSLRVDAAQLVYAALYDLTGRRVATLLDRAVASGETVALEVNGSALPAGVYVVRVAGETFEASERVSIVR</sequence>
<protein>
    <recommendedName>
        <fullName evidence="4">Secretion system C-terminal sorting domain-containing protein</fullName>
    </recommendedName>
</protein>
<dbReference type="NCBIfam" id="TIGR04183">
    <property type="entry name" value="Por_Secre_tail"/>
    <property type="match status" value="1"/>
</dbReference>
<keyword evidence="1" id="KW-0732">Signal</keyword>
<reference evidence="2 3" key="1">
    <citation type="submission" date="2016-11" db="EMBL/GenBank/DDBJ databases">
        <title>Study of marine rhodopsin-containing bacteria.</title>
        <authorList>
            <person name="Yoshizawa S."/>
            <person name="Kumagai Y."/>
            <person name="Kogure K."/>
        </authorList>
    </citation>
    <scope>NUCLEOTIDE SEQUENCE [LARGE SCALE GENOMIC DNA]</scope>
    <source>
        <strain evidence="2 3">SG-29</strain>
    </source>
</reference>
<accession>A0A259U451</accession>
<dbReference type="InterPro" id="IPR026444">
    <property type="entry name" value="Secre_tail"/>
</dbReference>
<comment type="caution">
    <text evidence="2">The sequence shown here is derived from an EMBL/GenBank/DDBJ whole genome shotgun (WGS) entry which is preliminary data.</text>
</comment>
<feature type="signal peptide" evidence="1">
    <location>
        <begin position="1"/>
        <end position="19"/>
    </location>
</feature>
<dbReference type="Pfam" id="PF08309">
    <property type="entry name" value="LVIVD"/>
    <property type="match status" value="2"/>
</dbReference>
<dbReference type="AlphaFoldDB" id="A0A259U451"/>
<dbReference type="InterPro" id="IPR013211">
    <property type="entry name" value="LVIVD"/>
</dbReference>
<dbReference type="GO" id="GO:0005576">
    <property type="term" value="C:extracellular region"/>
    <property type="evidence" value="ECO:0007669"/>
    <property type="project" value="TreeGrafter"/>
</dbReference>
<organism evidence="2 3">
    <name type="scientific">Rubricoccus marinus</name>
    <dbReference type="NCBI Taxonomy" id="716817"/>
    <lineage>
        <taxon>Bacteria</taxon>
        <taxon>Pseudomonadati</taxon>
        <taxon>Rhodothermota</taxon>
        <taxon>Rhodothermia</taxon>
        <taxon>Rhodothermales</taxon>
        <taxon>Rubricoccaceae</taxon>
        <taxon>Rubricoccus</taxon>
    </lineage>
</organism>
<gene>
    <name evidence="2" type="ORF">BSZ36_11365</name>
</gene>
<dbReference type="NCBIfam" id="TIGR04312">
    <property type="entry name" value="choice_anch_B"/>
    <property type="match status" value="1"/>
</dbReference>
<dbReference type="PANTHER" id="PTHR38787">
    <property type="entry name" value="REGULATORY P DOMAIN-CONTAINING PROTEIN"/>
    <property type="match status" value="1"/>
</dbReference>